<feature type="domain" description="Fumarate lyase N-terminal" evidence="2">
    <location>
        <begin position="10"/>
        <end position="172"/>
    </location>
</feature>
<evidence type="ECO:0000313" key="3">
    <source>
        <dbReference type="EMBL" id="MSE21827.1"/>
    </source>
</evidence>
<dbReference type="InterPro" id="IPR024083">
    <property type="entry name" value="Fumarase/histidase_N"/>
</dbReference>
<dbReference type="SUPFAM" id="SSF48557">
    <property type="entry name" value="L-aspartase-like"/>
    <property type="match status" value="1"/>
</dbReference>
<dbReference type="Proteomes" id="UP000491237">
    <property type="component" value="Unassembled WGS sequence"/>
</dbReference>
<dbReference type="GO" id="GO:0006531">
    <property type="term" value="P:aspartate metabolic process"/>
    <property type="evidence" value="ECO:0007669"/>
    <property type="project" value="TreeGrafter"/>
</dbReference>
<dbReference type="AlphaFoldDB" id="A0A844ED21"/>
<feature type="non-terminal residue" evidence="3">
    <location>
        <position position="173"/>
    </location>
</feature>
<gene>
    <name evidence="3" type="ORF">GKC44_11415</name>
</gene>
<dbReference type="PANTHER" id="PTHR42696:SF2">
    <property type="entry name" value="ASPARTATE AMMONIA-LYASE"/>
    <property type="match status" value="1"/>
</dbReference>
<evidence type="ECO:0000259" key="2">
    <source>
        <dbReference type="Pfam" id="PF00206"/>
    </source>
</evidence>
<evidence type="ECO:0000313" key="4">
    <source>
        <dbReference type="Proteomes" id="UP000491237"/>
    </source>
</evidence>
<evidence type="ECO:0000256" key="1">
    <source>
        <dbReference type="ARBA" id="ARBA00023239"/>
    </source>
</evidence>
<dbReference type="PANTHER" id="PTHR42696">
    <property type="entry name" value="ASPARTATE AMMONIA-LYASE"/>
    <property type="match status" value="1"/>
</dbReference>
<dbReference type="EMBL" id="WKKY01000633">
    <property type="protein sequence ID" value="MSE21827.1"/>
    <property type="molecule type" value="Genomic_DNA"/>
</dbReference>
<sequence>MRIEKDCIGEMFVPDNVLYGIHSLRAKHNFPITNEKVDPAIIQSYLQIKKAAAIANEKAGTLDKEKSDLIVSACNQLLFSKDYDAFITPAIQGGAGTSTNMNVNEVVSQLAMRISIKNGREKVEIHPNDDVNQSQSTNDTYPTAGKMAMLKLLPTLTAAVSDLVDALSDKADR</sequence>
<accession>A0A844ED21</accession>
<reference evidence="3 4" key="1">
    <citation type="submission" date="2019-11" db="EMBL/GenBank/DDBJ databases">
        <title>Draft Genome Sequence of Plant Growth-Promoting Rhizosphere-Associated Bacteria.</title>
        <authorList>
            <person name="Vasilyev I.Y."/>
            <person name="Radchenko V."/>
            <person name="Ilnitskaya E.V."/>
        </authorList>
    </citation>
    <scope>NUCLEOTIDE SEQUENCE [LARGE SCALE GENOMIC DNA]</scope>
    <source>
        <strain evidence="3 4">VRA_07sq_f</strain>
    </source>
</reference>
<protein>
    <submittedName>
        <fullName evidence="3">Aspartate ammonia-lyase</fullName>
    </submittedName>
</protein>
<proteinExistence type="predicted"/>
<dbReference type="InterPro" id="IPR051546">
    <property type="entry name" value="Aspartate_Ammonia-Lyase"/>
</dbReference>
<dbReference type="InterPro" id="IPR008948">
    <property type="entry name" value="L-Aspartase-like"/>
</dbReference>
<dbReference type="InterPro" id="IPR022761">
    <property type="entry name" value="Fumarate_lyase_N"/>
</dbReference>
<keyword evidence="1 3" id="KW-0456">Lyase</keyword>
<comment type="caution">
    <text evidence="3">The sequence shown here is derived from an EMBL/GenBank/DDBJ whole genome shotgun (WGS) entry which is preliminary data.</text>
</comment>
<organism evidence="3 4">
    <name type="scientific">Lentilactobacillus parabuchneri</name>
    <dbReference type="NCBI Taxonomy" id="152331"/>
    <lineage>
        <taxon>Bacteria</taxon>
        <taxon>Bacillati</taxon>
        <taxon>Bacillota</taxon>
        <taxon>Bacilli</taxon>
        <taxon>Lactobacillales</taxon>
        <taxon>Lactobacillaceae</taxon>
        <taxon>Lentilactobacillus</taxon>
    </lineage>
</organism>
<dbReference type="GO" id="GO:0008797">
    <property type="term" value="F:aspartate ammonia-lyase activity"/>
    <property type="evidence" value="ECO:0007669"/>
    <property type="project" value="TreeGrafter"/>
</dbReference>
<dbReference type="Gene3D" id="1.10.275.10">
    <property type="entry name" value="Fumarase/aspartase (N-terminal domain)"/>
    <property type="match status" value="1"/>
</dbReference>
<dbReference type="Pfam" id="PF00206">
    <property type="entry name" value="Lyase_1"/>
    <property type="match status" value="1"/>
</dbReference>
<name>A0A844ED21_9LACO</name>
<dbReference type="GO" id="GO:0005829">
    <property type="term" value="C:cytosol"/>
    <property type="evidence" value="ECO:0007669"/>
    <property type="project" value="TreeGrafter"/>
</dbReference>